<dbReference type="Proteomes" id="UP000306102">
    <property type="component" value="Unassembled WGS sequence"/>
</dbReference>
<dbReference type="InterPro" id="IPR054059">
    <property type="entry name" value="MORF/ORRM1/DAG-like_MORF"/>
</dbReference>
<protein>
    <recommendedName>
        <fullName evidence="2">MORF/ORRM1/DAG-like MORF domain-containing protein</fullName>
    </recommendedName>
</protein>
<dbReference type="STRING" id="542762.A0A4S4EHL7"/>
<dbReference type="PANTHER" id="PTHR31346">
    <property type="entry name" value="MULTIPLE ORGANELLAR RNA EDITING FACTOR 2, CHLOROPLASTIC-RELATED-RELATED"/>
    <property type="match status" value="1"/>
</dbReference>
<dbReference type="GO" id="GO:0016554">
    <property type="term" value="P:cytidine to uridine editing"/>
    <property type="evidence" value="ECO:0007669"/>
    <property type="project" value="InterPro"/>
</dbReference>
<dbReference type="EMBL" id="SDRB02004798">
    <property type="protein sequence ID" value="THG15346.1"/>
    <property type="molecule type" value="Genomic_DNA"/>
</dbReference>
<dbReference type="AlphaFoldDB" id="A0A4S4EHL7"/>
<evidence type="ECO:0000256" key="1">
    <source>
        <dbReference type="ARBA" id="ARBA00022946"/>
    </source>
</evidence>
<dbReference type="PANTHER" id="PTHR31346:SF12">
    <property type="entry name" value="MULTIPLE ORGANELLAR RNA EDITING FACTOR 7, MITOCHONDRIAL"/>
    <property type="match status" value="1"/>
</dbReference>
<comment type="caution">
    <text evidence="3">The sequence shown here is derived from an EMBL/GenBank/DDBJ whole genome shotgun (WGS) entry which is preliminary data.</text>
</comment>
<gene>
    <name evidence="3" type="ORF">TEA_005323</name>
</gene>
<proteinExistence type="predicted"/>
<keyword evidence="1" id="KW-0809">Transit peptide</keyword>
<organism evidence="3 4">
    <name type="scientific">Camellia sinensis var. sinensis</name>
    <name type="common">China tea</name>
    <dbReference type="NCBI Taxonomy" id="542762"/>
    <lineage>
        <taxon>Eukaryota</taxon>
        <taxon>Viridiplantae</taxon>
        <taxon>Streptophyta</taxon>
        <taxon>Embryophyta</taxon>
        <taxon>Tracheophyta</taxon>
        <taxon>Spermatophyta</taxon>
        <taxon>Magnoliopsida</taxon>
        <taxon>eudicotyledons</taxon>
        <taxon>Gunneridae</taxon>
        <taxon>Pentapetalae</taxon>
        <taxon>asterids</taxon>
        <taxon>Ericales</taxon>
        <taxon>Theaceae</taxon>
        <taxon>Camellia</taxon>
    </lineage>
</organism>
<dbReference type="GO" id="GO:0005739">
    <property type="term" value="C:mitochondrion"/>
    <property type="evidence" value="ECO:0007669"/>
    <property type="project" value="TreeGrafter"/>
</dbReference>
<keyword evidence="4" id="KW-1185">Reference proteome</keyword>
<name>A0A4S4EHL7_CAMSN</name>
<reference evidence="3 4" key="1">
    <citation type="journal article" date="2018" name="Proc. Natl. Acad. Sci. U.S.A.">
        <title>Draft genome sequence of Camellia sinensis var. sinensis provides insights into the evolution of the tea genome and tea quality.</title>
        <authorList>
            <person name="Wei C."/>
            <person name="Yang H."/>
            <person name="Wang S."/>
            <person name="Zhao J."/>
            <person name="Liu C."/>
            <person name="Gao L."/>
            <person name="Xia E."/>
            <person name="Lu Y."/>
            <person name="Tai Y."/>
            <person name="She G."/>
            <person name="Sun J."/>
            <person name="Cao H."/>
            <person name="Tong W."/>
            <person name="Gao Q."/>
            <person name="Li Y."/>
            <person name="Deng W."/>
            <person name="Jiang X."/>
            <person name="Wang W."/>
            <person name="Chen Q."/>
            <person name="Zhang S."/>
            <person name="Li H."/>
            <person name="Wu J."/>
            <person name="Wang P."/>
            <person name="Li P."/>
            <person name="Shi C."/>
            <person name="Zheng F."/>
            <person name="Jian J."/>
            <person name="Huang B."/>
            <person name="Shan D."/>
            <person name="Shi M."/>
            <person name="Fang C."/>
            <person name="Yue Y."/>
            <person name="Li F."/>
            <person name="Li D."/>
            <person name="Wei S."/>
            <person name="Han B."/>
            <person name="Jiang C."/>
            <person name="Yin Y."/>
            <person name="Xia T."/>
            <person name="Zhang Z."/>
            <person name="Bennetzen J.L."/>
            <person name="Zhao S."/>
            <person name="Wan X."/>
        </authorList>
    </citation>
    <scope>NUCLEOTIDE SEQUENCE [LARGE SCALE GENOMIC DNA]</scope>
    <source>
        <strain evidence="4">cv. Shuchazao</strain>
        <tissue evidence="3">Leaf</tissue>
    </source>
</reference>
<accession>A0A4S4EHL7</accession>
<dbReference type="InterPro" id="IPR039206">
    <property type="entry name" value="MORF/ORRM1/DAG-like"/>
</dbReference>
<dbReference type="Pfam" id="PF21864">
    <property type="entry name" value="MORF_dom"/>
    <property type="match status" value="1"/>
</dbReference>
<evidence type="ECO:0000313" key="3">
    <source>
        <dbReference type="EMBL" id="THG15346.1"/>
    </source>
</evidence>
<dbReference type="GO" id="GO:0080156">
    <property type="term" value="P:mitochondrial mRNA modification"/>
    <property type="evidence" value="ECO:0007669"/>
    <property type="project" value="TreeGrafter"/>
</dbReference>
<feature type="domain" description="MORF/ORRM1/DAG-like MORF" evidence="2">
    <location>
        <begin position="55"/>
        <end position="146"/>
    </location>
</feature>
<evidence type="ECO:0000259" key="2">
    <source>
        <dbReference type="Pfam" id="PF21864"/>
    </source>
</evidence>
<sequence length="359" mass="39900">MIMMIRRSIFGSISQYQYQYLHNSTICSSSATNPPPPPPPPPLSRVATLVEGCDYEHWLVVVEPPKGYPLRTQILNDYIKTLAIALGSEEEAKKSIYSVSTKYYYAFGCKIPENLTHKIKSLPNVRWVLPDSYLCHSENDYGGEPFVEGEVVSYDESLIFEDRVVAFCHHFFIPNNVQLTLVGDAKVGIERADVNTIIWQFLRVEFAYSSTLYSGLNDLKKFLTLRDKVILAQVKAVLDYVGRLNLQGQGRPAHILLRYDLFYSSFLAADYIPIPRGEKQLLALVFPSFVNLGDIGVGESLAKAMGMILPKIKGAPISTSASAVKKPGVALDMATSIMLSLDKVMFCAKPDALSVAMIT</sequence>
<evidence type="ECO:0000313" key="4">
    <source>
        <dbReference type="Proteomes" id="UP000306102"/>
    </source>
</evidence>